<sequence>MSVTKDEDSTVSGKKNTNKPAANKRPDYAQSASQSRGPGPGGGRAAAVEKAVNFGPSLKRLFGEMKPDRVLIVVVMVLGAIGVAANVYGPKLLGKAANAVFAGVIGKGLPAGVTKDQIVAALTQQGKTDQASMIAKLDVIPGQGIDFTHLGHILLLCLALYVTAAVLTFIQAFIVNRVVQRAVYRMRDQISAKIDRLPLAYFDGQPAGELLSRVTNDMDNVQQSLQQTMSQVINSLLTLIGVIAMMLTVSWQLTLVTLCIVPLSLAVSIPIGKAAQKRFVGMWKSTGELNAKVEESYTGHALVKVFGRRREVEASFHDTNEEMYKASFGAQFISALIMPANFFIGNLNFVAIAVLGGLRVASGTMQLGDVTAFIQYSRMFTQPLTQITSMTNLLQSGVASAERVFEVLDAGEQTPDEHGSLNLPVKGHVQFDHVDFSYSADQPLINNLSIEAKPGQQIAIVGPTGAGKTTLVNLLERFYDVQGGKIAIDGVDIASVPRHQLRDQLGMVLQDTWLFGGTIHDNIAYGKIDATDDEVIQAAKAAYVDRFVRTLPDGYETKIDEEGSNVSAGEKQLLTIARAFISDPSILILDEATSSVDTRTEVLVQKAMNRLRSGRTSFVIAHRLSTIRDADLILVMEHGAIVEQGTHEGLIAAQGAYYRLYESQFSAAEQPEELAGSATSGAKRASS</sequence>
<dbReference type="Gene3D" id="1.20.1560.10">
    <property type="entry name" value="ABC transporter type 1, transmembrane domain"/>
    <property type="match status" value="1"/>
</dbReference>
<evidence type="ECO:0000256" key="3">
    <source>
        <dbReference type="ARBA" id="ARBA00022692"/>
    </source>
</evidence>
<evidence type="ECO:0000259" key="14">
    <source>
        <dbReference type="PROSITE" id="PS50929"/>
    </source>
</evidence>
<dbReference type="AlphaFoldDB" id="A0A068VPZ4"/>
<keyword evidence="2" id="KW-0813">Transport</keyword>
<evidence type="ECO:0000313" key="15">
    <source>
        <dbReference type="EMBL" id="CEP25692.1"/>
    </source>
</evidence>
<protein>
    <recommendedName>
        <fullName evidence="10">Fatty acid ABC transporter ATP-binding/permease protein</fullName>
    </recommendedName>
</protein>
<feature type="region of interest" description="Disordered" evidence="11">
    <location>
        <begin position="1"/>
        <end position="46"/>
    </location>
</feature>
<accession>A0A068VPZ4</accession>
<evidence type="ECO:0000256" key="12">
    <source>
        <dbReference type="SAM" id="Phobius"/>
    </source>
</evidence>
<dbReference type="GO" id="GO:0005886">
    <property type="term" value="C:plasma membrane"/>
    <property type="evidence" value="ECO:0007669"/>
    <property type="project" value="UniProtKB-SubCell"/>
</dbReference>
<feature type="transmembrane region" description="Helical" evidence="12">
    <location>
        <begin position="255"/>
        <end position="275"/>
    </location>
</feature>
<dbReference type="Gene3D" id="3.40.50.300">
    <property type="entry name" value="P-loop containing nucleotide triphosphate hydrolases"/>
    <property type="match status" value="1"/>
</dbReference>
<evidence type="ECO:0000256" key="7">
    <source>
        <dbReference type="ARBA" id="ARBA00023136"/>
    </source>
</evidence>
<dbReference type="PROSITE" id="PS50929">
    <property type="entry name" value="ABC_TM1F"/>
    <property type="match status" value="1"/>
</dbReference>
<dbReference type="PROSITE" id="PS00211">
    <property type="entry name" value="ABC_TRANSPORTER_1"/>
    <property type="match status" value="1"/>
</dbReference>
<evidence type="ECO:0000256" key="11">
    <source>
        <dbReference type="SAM" id="MobiDB-lite"/>
    </source>
</evidence>
<feature type="transmembrane region" description="Helical" evidence="12">
    <location>
        <begin position="153"/>
        <end position="179"/>
    </location>
</feature>
<keyword evidence="4" id="KW-0547">Nucleotide-binding</keyword>
<evidence type="ECO:0000256" key="4">
    <source>
        <dbReference type="ARBA" id="ARBA00022741"/>
    </source>
</evidence>
<dbReference type="GO" id="GO:0016887">
    <property type="term" value="F:ATP hydrolysis activity"/>
    <property type="evidence" value="ECO:0007669"/>
    <property type="project" value="InterPro"/>
</dbReference>
<keyword evidence="7 12" id="KW-0472">Membrane</keyword>
<dbReference type="SUPFAM" id="SSF90123">
    <property type="entry name" value="ABC transporter transmembrane region"/>
    <property type="match status" value="1"/>
</dbReference>
<dbReference type="InterPro" id="IPR011527">
    <property type="entry name" value="ABC1_TM_dom"/>
</dbReference>
<proteinExistence type="inferred from homology"/>
<dbReference type="InterPro" id="IPR003593">
    <property type="entry name" value="AAA+_ATPase"/>
</dbReference>
<comment type="function">
    <text evidence="8">ABC transporter involved in fatty acid import. Transmembrane domains (TMD) form a pore in the membrane and the ATP-binding domain (NBD) is responsible for energy generation.</text>
</comment>
<evidence type="ECO:0000256" key="9">
    <source>
        <dbReference type="ARBA" id="ARBA00061644"/>
    </source>
</evidence>
<evidence type="ECO:0000256" key="2">
    <source>
        <dbReference type="ARBA" id="ARBA00022448"/>
    </source>
</evidence>
<dbReference type="Pfam" id="PF00664">
    <property type="entry name" value="ABC_membrane"/>
    <property type="match status" value="1"/>
</dbReference>
<dbReference type="InterPro" id="IPR017871">
    <property type="entry name" value="ABC_transporter-like_CS"/>
</dbReference>
<reference evidence="15" key="1">
    <citation type="submission" date="2014-08" db="EMBL/GenBank/DDBJ databases">
        <authorList>
            <person name="Falentin Helene"/>
        </authorList>
    </citation>
    <scope>NUCLEOTIDE SEQUENCE</scope>
</reference>
<dbReference type="InterPro" id="IPR036640">
    <property type="entry name" value="ABC1_TM_sf"/>
</dbReference>
<feature type="domain" description="ABC transmembrane type-1" evidence="14">
    <location>
        <begin position="73"/>
        <end position="396"/>
    </location>
</feature>
<dbReference type="CDD" id="cd03254">
    <property type="entry name" value="ABCC_Glucan_exporter_like"/>
    <property type="match status" value="1"/>
</dbReference>
<dbReference type="PANTHER" id="PTHR43394">
    <property type="entry name" value="ATP-DEPENDENT PERMEASE MDL1, MITOCHONDRIAL"/>
    <property type="match status" value="1"/>
</dbReference>
<feature type="compositionally biased region" description="Polar residues" evidence="11">
    <location>
        <begin position="10"/>
        <end position="20"/>
    </location>
</feature>
<dbReference type="SMART" id="SM00382">
    <property type="entry name" value="AAA"/>
    <property type="match status" value="1"/>
</dbReference>
<dbReference type="GO" id="GO:0005524">
    <property type="term" value="F:ATP binding"/>
    <property type="evidence" value="ECO:0007669"/>
    <property type="project" value="UniProtKB-KW"/>
</dbReference>
<feature type="domain" description="ABC transporter" evidence="13">
    <location>
        <begin position="429"/>
        <end position="663"/>
    </location>
</feature>
<dbReference type="GO" id="GO:0015421">
    <property type="term" value="F:ABC-type oligopeptide transporter activity"/>
    <property type="evidence" value="ECO:0007669"/>
    <property type="project" value="TreeGrafter"/>
</dbReference>
<feature type="transmembrane region" description="Helical" evidence="12">
    <location>
        <begin position="70"/>
        <end position="88"/>
    </location>
</feature>
<comment type="subcellular location">
    <subcellularLocation>
        <location evidence="1">Cell membrane</location>
        <topology evidence="1">Multi-pass membrane protein</topology>
    </subcellularLocation>
</comment>
<keyword evidence="6 12" id="KW-1133">Transmembrane helix</keyword>
<dbReference type="Pfam" id="PF00005">
    <property type="entry name" value="ABC_tran"/>
    <property type="match status" value="1"/>
</dbReference>
<evidence type="ECO:0000256" key="1">
    <source>
        <dbReference type="ARBA" id="ARBA00004651"/>
    </source>
</evidence>
<dbReference type="RefSeq" id="WP_013160132.1">
    <property type="nucleotide sequence ID" value="NZ_CP010341.1"/>
</dbReference>
<dbReference type="FunFam" id="3.40.50.300:FF:000287">
    <property type="entry name" value="Multidrug ABC transporter ATP-binding protein"/>
    <property type="match status" value="1"/>
</dbReference>
<keyword evidence="3 12" id="KW-0812">Transmembrane</keyword>
<dbReference type="CDD" id="cd18547">
    <property type="entry name" value="ABC_6TM_Tm288_like"/>
    <property type="match status" value="1"/>
</dbReference>
<feature type="transmembrane region" description="Helical" evidence="12">
    <location>
        <begin position="332"/>
        <end position="358"/>
    </location>
</feature>
<dbReference type="KEGG" id="pfre:RM25_0195"/>
<evidence type="ECO:0000256" key="5">
    <source>
        <dbReference type="ARBA" id="ARBA00022840"/>
    </source>
</evidence>
<keyword evidence="5" id="KW-0067">ATP-binding</keyword>
<dbReference type="PANTHER" id="PTHR43394:SF1">
    <property type="entry name" value="ATP-BINDING CASSETTE SUB-FAMILY B MEMBER 10, MITOCHONDRIAL"/>
    <property type="match status" value="1"/>
</dbReference>
<evidence type="ECO:0000256" key="8">
    <source>
        <dbReference type="ARBA" id="ARBA00055053"/>
    </source>
</evidence>
<feature type="transmembrane region" description="Helical" evidence="12">
    <location>
        <begin position="232"/>
        <end position="249"/>
    </location>
</feature>
<dbReference type="InterPro" id="IPR039421">
    <property type="entry name" value="Type_1_exporter"/>
</dbReference>
<gene>
    <name evidence="15" type="ORF">PFCIRM138_10700</name>
</gene>
<dbReference type="EMBL" id="LM676381">
    <property type="protein sequence ID" value="CEP25692.1"/>
    <property type="molecule type" value="Genomic_DNA"/>
</dbReference>
<dbReference type="PROSITE" id="PS50893">
    <property type="entry name" value="ABC_TRANSPORTER_2"/>
    <property type="match status" value="1"/>
</dbReference>
<name>A0A068VPZ4_PROFF</name>
<evidence type="ECO:0000259" key="13">
    <source>
        <dbReference type="PROSITE" id="PS50893"/>
    </source>
</evidence>
<evidence type="ECO:0000256" key="6">
    <source>
        <dbReference type="ARBA" id="ARBA00022989"/>
    </source>
</evidence>
<evidence type="ECO:0000256" key="10">
    <source>
        <dbReference type="ARBA" id="ARBA00071747"/>
    </source>
</evidence>
<dbReference type="PATRIC" id="fig|66712.6.peg.198"/>
<comment type="similarity">
    <text evidence="9">Belongs to the ABC transporter superfamily. Lipid exporter (TC 3.A.1.106) family.</text>
</comment>
<dbReference type="InterPro" id="IPR027417">
    <property type="entry name" value="P-loop_NTPase"/>
</dbReference>
<organism evidence="15">
    <name type="scientific">Propionibacterium freudenreichii subsp. freudenreichii</name>
    <dbReference type="NCBI Taxonomy" id="66712"/>
    <lineage>
        <taxon>Bacteria</taxon>
        <taxon>Bacillati</taxon>
        <taxon>Actinomycetota</taxon>
        <taxon>Actinomycetes</taxon>
        <taxon>Propionibacteriales</taxon>
        <taxon>Propionibacteriaceae</taxon>
        <taxon>Propionibacterium</taxon>
    </lineage>
</organism>
<dbReference type="SUPFAM" id="SSF52540">
    <property type="entry name" value="P-loop containing nucleoside triphosphate hydrolases"/>
    <property type="match status" value="1"/>
</dbReference>
<dbReference type="InterPro" id="IPR003439">
    <property type="entry name" value="ABC_transporter-like_ATP-bd"/>
</dbReference>